<dbReference type="SUPFAM" id="SSF47413">
    <property type="entry name" value="lambda repressor-like DNA-binding domains"/>
    <property type="match status" value="1"/>
</dbReference>
<evidence type="ECO:0000259" key="1">
    <source>
        <dbReference type="PROSITE" id="PS50943"/>
    </source>
</evidence>
<dbReference type="SMART" id="SM00530">
    <property type="entry name" value="HTH_XRE"/>
    <property type="match status" value="1"/>
</dbReference>
<dbReference type="Gene3D" id="1.10.260.40">
    <property type="entry name" value="lambda repressor-like DNA-binding domains"/>
    <property type="match status" value="1"/>
</dbReference>
<proteinExistence type="predicted"/>
<dbReference type="CDD" id="cd00093">
    <property type="entry name" value="HTH_XRE"/>
    <property type="match status" value="1"/>
</dbReference>
<evidence type="ECO:0000313" key="2">
    <source>
        <dbReference type="EMBL" id="BBH86519.1"/>
    </source>
</evidence>
<dbReference type="Pfam" id="PF17765">
    <property type="entry name" value="MLTR_LBD"/>
    <property type="match status" value="1"/>
</dbReference>
<accession>A0A455SHW6</accession>
<dbReference type="EMBL" id="AP019376">
    <property type="protein sequence ID" value="BBH86519.1"/>
    <property type="molecule type" value="Genomic_DNA"/>
</dbReference>
<dbReference type="PANTHER" id="PTHR35010:SF3">
    <property type="entry name" value="BLL4873 PROTEIN"/>
    <property type="match status" value="1"/>
</dbReference>
<name>A0A455SHW6_9CHLR</name>
<reference evidence="2" key="1">
    <citation type="submission" date="2018-12" db="EMBL/GenBank/DDBJ databases">
        <title>Novel natural products biosynthetic potential of the class Ktedonobacteria.</title>
        <authorList>
            <person name="Zheng Y."/>
            <person name="Saitou A."/>
            <person name="Wang C.M."/>
            <person name="Toyoda A."/>
            <person name="Minakuchi Y."/>
            <person name="Sekiguchi Y."/>
            <person name="Ueda K."/>
            <person name="Takano H."/>
            <person name="Sakai Y."/>
            <person name="Yokota A."/>
            <person name="Yabe S."/>
        </authorList>
    </citation>
    <scope>NUCLEOTIDE SEQUENCE</scope>
    <source>
        <strain evidence="2">COM3</strain>
    </source>
</reference>
<dbReference type="PANTHER" id="PTHR35010">
    <property type="entry name" value="BLL4672 PROTEIN-RELATED"/>
    <property type="match status" value="1"/>
</dbReference>
<organism evidence="2">
    <name type="scientific">Thermosporothrix sp. COM3</name>
    <dbReference type="NCBI Taxonomy" id="2490863"/>
    <lineage>
        <taxon>Bacteria</taxon>
        <taxon>Bacillati</taxon>
        <taxon>Chloroflexota</taxon>
        <taxon>Ktedonobacteria</taxon>
        <taxon>Ktedonobacterales</taxon>
        <taxon>Thermosporotrichaceae</taxon>
        <taxon>Thermosporothrix</taxon>
    </lineage>
</organism>
<dbReference type="InterPro" id="IPR041413">
    <property type="entry name" value="MLTR_LBD"/>
</dbReference>
<gene>
    <name evidence="2" type="ORF">KTC_12700</name>
</gene>
<feature type="domain" description="HTH cro/C1-type" evidence="1">
    <location>
        <begin position="39"/>
        <end position="86"/>
    </location>
</feature>
<protein>
    <submittedName>
        <fullName evidence="2">Transcriptional regulator</fullName>
    </submittedName>
</protein>
<dbReference type="InterPro" id="IPR001387">
    <property type="entry name" value="Cro/C1-type_HTH"/>
</dbReference>
<dbReference type="InterPro" id="IPR010982">
    <property type="entry name" value="Lambda_DNA-bd_dom_sf"/>
</dbReference>
<dbReference type="PROSITE" id="PS50943">
    <property type="entry name" value="HTH_CROC1"/>
    <property type="match status" value="1"/>
</dbReference>
<dbReference type="Gene3D" id="3.30.450.180">
    <property type="match status" value="1"/>
</dbReference>
<dbReference type="Pfam" id="PF13560">
    <property type="entry name" value="HTH_31"/>
    <property type="match status" value="1"/>
</dbReference>
<dbReference type="GO" id="GO:0003677">
    <property type="term" value="F:DNA binding"/>
    <property type="evidence" value="ECO:0007669"/>
    <property type="project" value="InterPro"/>
</dbReference>
<sequence length="281" mass="32360">MNEAQRRAELSHFLRTRRERLSPEQFQLPKGGKRRRTPGLRREELAMLAGVGLTWYVKLEQGQDIQVSAQVLESLARTLHLTPDERTYLFLLARAHPPMPLHTSHPELSDKVQTFLDDLHPSPAFVMNDRLDIVGWNHAATRVFIDFAALSTWERHFVWLLFTNEAMRRLYVHWELVAQRALGLFRAAGGLHAGEGWFIERREKLIEASEEFRAWWPRHDVGEEHLKRKELCHPTAGLLTFQALMLQVAEDPGLTISAYTPLPVGNTCQKLEELVNASHLS</sequence>
<dbReference type="AlphaFoldDB" id="A0A455SHW6"/>